<dbReference type="RefSeq" id="WP_163818516.1">
    <property type="nucleotide sequence ID" value="NZ_JAAGOB010000005.1"/>
</dbReference>
<dbReference type="InterPro" id="IPR037119">
    <property type="entry name" value="Haem_oxidase_HugZ-like_sf"/>
</dbReference>
<sequence>MSENPFTPDVIDAVAKHMNDDHDDDALMIVQSLGGVPDATEATVIHLDGHGVDFAAVVNGAPRDVRVPWSRPLTERPEIRQEFVRMYHEAAEALDVPPRQTGQH</sequence>
<dbReference type="SUPFAM" id="SSF50475">
    <property type="entry name" value="FMN-binding split barrel"/>
    <property type="match status" value="1"/>
</dbReference>
<comment type="caution">
    <text evidence="2">The sequence shown here is derived from an EMBL/GenBank/DDBJ whole genome shotgun (WGS) entry which is preliminary data.</text>
</comment>
<feature type="domain" description="DUF2470" evidence="1">
    <location>
        <begin position="14"/>
        <end position="86"/>
    </location>
</feature>
<reference evidence="2 3" key="1">
    <citation type="submission" date="2020-02" db="EMBL/GenBank/DDBJ databases">
        <authorList>
            <person name="Li X.-J."/>
            <person name="Feng X.-M."/>
        </authorList>
    </citation>
    <scope>NUCLEOTIDE SEQUENCE [LARGE SCALE GENOMIC DNA]</scope>
    <source>
        <strain evidence="2 3">CGMCC 4.7225</strain>
    </source>
</reference>
<evidence type="ECO:0000259" key="1">
    <source>
        <dbReference type="Pfam" id="PF10615"/>
    </source>
</evidence>
<dbReference type="Gene3D" id="3.20.180.10">
    <property type="entry name" value="PNP-oxidase-like"/>
    <property type="match status" value="1"/>
</dbReference>
<dbReference type="Pfam" id="PF10615">
    <property type="entry name" value="DUF2470"/>
    <property type="match status" value="1"/>
</dbReference>
<proteinExistence type="predicted"/>
<dbReference type="InterPro" id="IPR019595">
    <property type="entry name" value="DUF2470"/>
</dbReference>
<accession>A0A6N9YLH8</accession>
<organism evidence="2 3">
    <name type="scientific">Phytoactinopolyspora alkaliphila</name>
    <dbReference type="NCBI Taxonomy" id="1783498"/>
    <lineage>
        <taxon>Bacteria</taxon>
        <taxon>Bacillati</taxon>
        <taxon>Actinomycetota</taxon>
        <taxon>Actinomycetes</taxon>
        <taxon>Jiangellales</taxon>
        <taxon>Jiangellaceae</taxon>
        <taxon>Phytoactinopolyspora</taxon>
    </lineage>
</organism>
<dbReference type="AlphaFoldDB" id="A0A6N9YLH8"/>
<evidence type="ECO:0000313" key="3">
    <source>
        <dbReference type="Proteomes" id="UP000469185"/>
    </source>
</evidence>
<name>A0A6N9YLH8_9ACTN</name>
<dbReference type="EMBL" id="JAAGOB010000005">
    <property type="protein sequence ID" value="NED95729.1"/>
    <property type="molecule type" value="Genomic_DNA"/>
</dbReference>
<keyword evidence="3" id="KW-1185">Reference proteome</keyword>
<protein>
    <submittedName>
        <fullName evidence="2">DUF2470 domain-containing protein</fullName>
    </submittedName>
</protein>
<evidence type="ECO:0000313" key="2">
    <source>
        <dbReference type="EMBL" id="NED95729.1"/>
    </source>
</evidence>
<gene>
    <name evidence="2" type="ORF">G1H11_10435</name>
</gene>
<dbReference type="Proteomes" id="UP000469185">
    <property type="component" value="Unassembled WGS sequence"/>
</dbReference>